<dbReference type="GO" id="GO:0009073">
    <property type="term" value="P:aromatic amino acid family biosynthetic process"/>
    <property type="evidence" value="ECO:0007669"/>
    <property type="project" value="UniProtKB-KW"/>
</dbReference>
<dbReference type="HAMAP" id="MF_00109">
    <property type="entry name" value="Shikimate_kinase"/>
    <property type="match status" value="1"/>
</dbReference>
<keyword evidence="5 7" id="KW-0067">ATP-binding</keyword>
<evidence type="ECO:0000256" key="3">
    <source>
        <dbReference type="ARBA" id="ARBA00022741"/>
    </source>
</evidence>
<feature type="binding site" evidence="7">
    <location>
        <position position="39"/>
    </location>
    <ligand>
        <name>substrate</name>
    </ligand>
</feature>
<dbReference type="GO" id="GO:0005524">
    <property type="term" value="F:ATP binding"/>
    <property type="evidence" value="ECO:0007669"/>
    <property type="project" value="UniProtKB-UniRule"/>
</dbReference>
<protein>
    <recommendedName>
        <fullName evidence="7">Shikimate kinase</fullName>
        <shortName evidence="7">SK</shortName>
        <ecNumber evidence="7">2.7.1.71</ecNumber>
    </recommendedName>
</protein>
<dbReference type="InterPro" id="IPR000623">
    <property type="entry name" value="Shikimate_kinase/TSH1"/>
</dbReference>
<evidence type="ECO:0000256" key="1">
    <source>
        <dbReference type="ARBA" id="ARBA00022605"/>
    </source>
</evidence>
<comment type="subcellular location">
    <subcellularLocation>
        <location evidence="7">Cytoplasm</location>
    </subcellularLocation>
</comment>
<evidence type="ECO:0000256" key="5">
    <source>
        <dbReference type="ARBA" id="ARBA00022840"/>
    </source>
</evidence>
<comment type="caution">
    <text evidence="7">Lacks conserved residue(s) required for the propagation of feature annotation.</text>
</comment>
<evidence type="ECO:0000256" key="2">
    <source>
        <dbReference type="ARBA" id="ARBA00022679"/>
    </source>
</evidence>
<keyword evidence="4 7" id="KW-0418">Kinase</keyword>
<feature type="binding site" evidence="7">
    <location>
        <position position="141"/>
    </location>
    <ligand>
        <name>substrate</name>
    </ligand>
</feature>
<dbReference type="CDD" id="cd00464">
    <property type="entry name" value="SK"/>
    <property type="match status" value="1"/>
</dbReference>
<dbReference type="RefSeq" id="WP_094264450.1">
    <property type="nucleotide sequence ID" value="NZ_NOWF01000005.1"/>
</dbReference>
<proteinExistence type="inferred from homology"/>
<keyword evidence="7" id="KW-0460">Magnesium</keyword>
<evidence type="ECO:0000256" key="4">
    <source>
        <dbReference type="ARBA" id="ARBA00022777"/>
    </source>
</evidence>
<feature type="binding site" evidence="7">
    <location>
        <position position="21"/>
    </location>
    <ligand>
        <name>Mg(2+)</name>
        <dbReference type="ChEBI" id="CHEBI:18420"/>
    </ligand>
</feature>
<dbReference type="GO" id="GO:0009423">
    <property type="term" value="P:chorismate biosynthetic process"/>
    <property type="evidence" value="ECO:0007669"/>
    <property type="project" value="UniProtKB-UniRule"/>
</dbReference>
<dbReference type="EC" id="2.7.1.71" evidence="7"/>
<sequence>MNHDRIGKHILLIGLMGTGKTTVGRILAEELKRPLTDTDEAVERMAKQSIPTLFREEGEAGFRNRETRVLRDVLQYSPRIVTTGGGIVLREENRRLMAQAGWVAALEASAEELYQRLQGDQSRPLLQGDLRRRIVHLKRERESLYDFADVKLDTTGESPQETASRIILQWRRLSRG</sequence>
<keyword evidence="9" id="KW-1185">Reference proteome</keyword>
<dbReference type="PANTHER" id="PTHR21087:SF16">
    <property type="entry name" value="SHIKIMATE KINASE 1, CHLOROPLASTIC"/>
    <property type="match status" value="1"/>
</dbReference>
<evidence type="ECO:0000313" key="8">
    <source>
        <dbReference type="EMBL" id="OYD07780.1"/>
    </source>
</evidence>
<dbReference type="PRINTS" id="PR01100">
    <property type="entry name" value="SHIKIMTKNASE"/>
</dbReference>
<accession>A0A235B663</accession>
<comment type="pathway">
    <text evidence="7">Metabolic intermediate biosynthesis; chorismate biosynthesis; chorismate from D-erythrose 4-phosphate and phosphoenolpyruvate: step 5/7.</text>
</comment>
<dbReference type="SUPFAM" id="SSF52540">
    <property type="entry name" value="P-loop containing nucleoside triphosphate hydrolases"/>
    <property type="match status" value="1"/>
</dbReference>
<dbReference type="GO" id="GO:0005829">
    <property type="term" value="C:cytosol"/>
    <property type="evidence" value="ECO:0007669"/>
    <property type="project" value="TreeGrafter"/>
</dbReference>
<keyword evidence="6 7" id="KW-0057">Aromatic amino acid biosynthesis</keyword>
<comment type="subunit">
    <text evidence="7">Monomer.</text>
</comment>
<feature type="binding site" evidence="7">
    <location>
        <position position="85"/>
    </location>
    <ligand>
        <name>substrate</name>
    </ligand>
</feature>
<dbReference type="Gene3D" id="3.40.50.300">
    <property type="entry name" value="P-loop containing nucleotide triphosphate hydrolases"/>
    <property type="match status" value="1"/>
</dbReference>
<evidence type="ECO:0000256" key="7">
    <source>
        <dbReference type="HAMAP-Rule" id="MF_00109"/>
    </source>
</evidence>
<dbReference type="UniPathway" id="UPA00053">
    <property type="reaction ID" value="UER00088"/>
</dbReference>
<evidence type="ECO:0000313" key="9">
    <source>
        <dbReference type="Proteomes" id="UP000215459"/>
    </source>
</evidence>
<dbReference type="EMBL" id="NOWF01000005">
    <property type="protein sequence ID" value="OYD07780.1"/>
    <property type="molecule type" value="Genomic_DNA"/>
</dbReference>
<gene>
    <name evidence="7" type="primary">aroK</name>
    <name evidence="8" type="ORF">CHM34_09960</name>
</gene>
<feature type="binding site" evidence="7">
    <location>
        <position position="63"/>
    </location>
    <ligand>
        <name>substrate</name>
    </ligand>
</feature>
<dbReference type="InterPro" id="IPR027417">
    <property type="entry name" value="P-loop_NTPase"/>
</dbReference>
<feature type="binding site" evidence="7">
    <location>
        <begin position="17"/>
        <end position="22"/>
    </location>
    <ligand>
        <name>ATP</name>
        <dbReference type="ChEBI" id="CHEBI:30616"/>
    </ligand>
</feature>
<keyword evidence="2 7" id="KW-0808">Transferase</keyword>
<dbReference type="Pfam" id="PF01202">
    <property type="entry name" value="SKI"/>
    <property type="match status" value="1"/>
</dbReference>
<comment type="cofactor">
    <cofactor evidence="7">
        <name>Mg(2+)</name>
        <dbReference type="ChEBI" id="CHEBI:18420"/>
    </cofactor>
    <text evidence="7">Binds 1 Mg(2+) ion per subunit.</text>
</comment>
<comment type="function">
    <text evidence="7">Catalyzes the specific phosphorylation of the 3-hydroxyl group of shikimic acid using ATP as a cosubstrate.</text>
</comment>
<dbReference type="GO" id="GO:0004765">
    <property type="term" value="F:shikimate kinase activity"/>
    <property type="evidence" value="ECO:0007669"/>
    <property type="project" value="UniProtKB-UniRule"/>
</dbReference>
<comment type="caution">
    <text evidence="8">The sequence shown here is derived from an EMBL/GenBank/DDBJ whole genome shotgun (WGS) entry which is preliminary data.</text>
</comment>
<dbReference type="Proteomes" id="UP000215459">
    <property type="component" value="Unassembled WGS sequence"/>
</dbReference>
<dbReference type="AlphaFoldDB" id="A0A235B663"/>
<organism evidence="8 9">
    <name type="scientific">Paludifilum halophilum</name>
    <dbReference type="NCBI Taxonomy" id="1642702"/>
    <lineage>
        <taxon>Bacteria</taxon>
        <taxon>Bacillati</taxon>
        <taxon>Bacillota</taxon>
        <taxon>Bacilli</taxon>
        <taxon>Bacillales</taxon>
        <taxon>Thermoactinomycetaceae</taxon>
        <taxon>Paludifilum</taxon>
    </lineage>
</organism>
<dbReference type="InterPro" id="IPR031322">
    <property type="entry name" value="Shikimate/glucono_kinase"/>
</dbReference>
<keyword evidence="3 7" id="KW-0547">Nucleotide-binding</keyword>
<feature type="binding site" evidence="7">
    <location>
        <position position="123"/>
    </location>
    <ligand>
        <name>ATP</name>
        <dbReference type="ChEBI" id="CHEBI:30616"/>
    </ligand>
</feature>
<dbReference type="OrthoDB" id="9800332at2"/>
<comment type="similarity">
    <text evidence="7">Belongs to the shikimate kinase family.</text>
</comment>
<reference evidence="8" key="1">
    <citation type="submission" date="2017-07" db="EMBL/GenBank/DDBJ databases">
        <title>The genome sequence of Paludifilum halophilum highlights mechanisms for microbial adaptation to high salt environemnts.</title>
        <authorList>
            <person name="Belbahri L."/>
        </authorList>
    </citation>
    <scope>NUCLEOTIDE SEQUENCE [LARGE SCALE GENOMIC DNA]</scope>
    <source>
        <strain evidence="8">DSM 102817</strain>
    </source>
</reference>
<dbReference type="GO" id="GO:0008652">
    <property type="term" value="P:amino acid biosynthetic process"/>
    <property type="evidence" value="ECO:0007669"/>
    <property type="project" value="UniProtKB-KW"/>
</dbReference>
<keyword evidence="1 7" id="KW-0028">Amino-acid biosynthesis</keyword>
<dbReference type="PANTHER" id="PTHR21087">
    <property type="entry name" value="SHIKIMATE KINASE"/>
    <property type="match status" value="1"/>
</dbReference>
<comment type="catalytic activity">
    <reaction evidence="7">
        <text>shikimate + ATP = 3-phosphoshikimate + ADP + H(+)</text>
        <dbReference type="Rhea" id="RHEA:13121"/>
        <dbReference type="ChEBI" id="CHEBI:15378"/>
        <dbReference type="ChEBI" id="CHEBI:30616"/>
        <dbReference type="ChEBI" id="CHEBI:36208"/>
        <dbReference type="ChEBI" id="CHEBI:145989"/>
        <dbReference type="ChEBI" id="CHEBI:456216"/>
        <dbReference type="EC" id="2.7.1.71"/>
    </reaction>
</comment>
<keyword evidence="7" id="KW-0963">Cytoplasm</keyword>
<evidence type="ECO:0000256" key="6">
    <source>
        <dbReference type="ARBA" id="ARBA00023141"/>
    </source>
</evidence>
<keyword evidence="7" id="KW-0479">Metal-binding</keyword>
<dbReference type="GO" id="GO:0000287">
    <property type="term" value="F:magnesium ion binding"/>
    <property type="evidence" value="ECO:0007669"/>
    <property type="project" value="UniProtKB-UniRule"/>
</dbReference>
<name>A0A235B663_9BACL</name>